<organism evidence="2 3">
    <name type="scientific">Terriglobus roseus (strain DSM 18391 / NRRL B-41598 / KBS 63)</name>
    <dbReference type="NCBI Taxonomy" id="926566"/>
    <lineage>
        <taxon>Bacteria</taxon>
        <taxon>Pseudomonadati</taxon>
        <taxon>Acidobacteriota</taxon>
        <taxon>Terriglobia</taxon>
        <taxon>Terriglobales</taxon>
        <taxon>Acidobacteriaceae</taxon>
        <taxon>Terriglobus</taxon>
    </lineage>
</organism>
<reference evidence="2 3" key="1">
    <citation type="submission" date="2012-06" db="EMBL/GenBank/DDBJ databases">
        <title>Complete genome of Terriglobus roseus DSM 18391.</title>
        <authorList>
            <consortium name="US DOE Joint Genome Institute (JGI-PGF)"/>
            <person name="Lucas S."/>
            <person name="Copeland A."/>
            <person name="Lapidus A."/>
            <person name="Glavina del Rio T."/>
            <person name="Dalin E."/>
            <person name="Tice H."/>
            <person name="Bruce D."/>
            <person name="Goodwin L."/>
            <person name="Pitluck S."/>
            <person name="Peters L."/>
            <person name="Mikhailova N."/>
            <person name="Munk A.C.C."/>
            <person name="Kyrpides N."/>
            <person name="Mavromatis K."/>
            <person name="Ivanova N."/>
            <person name="Brettin T."/>
            <person name="Detter J.C."/>
            <person name="Han C."/>
            <person name="Larimer F."/>
            <person name="Land M."/>
            <person name="Hauser L."/>
            <person name="Markowitz V."/>
            <person name="Cheng J.-F."/>
            <person name="Hugenholtz P."/>
            <person name="Woyke T."/>
            <person name="Wu D."/>
            <person name="Brambilla E."/>
            <person name="Klenk H.-P."/>
            <person name="Eisen J.A."/>
        </authorList>
    </citation>
    <scope>NUCLEOTIDE SEQUENCE [LARGE SCALE GENOMIC DNA]</scope>
    <source>
        <strain evidence="3">DSM 18391 / NRRL B-41598 / KBS 63</strain>
    </source>
</reference>
<evidence type="ECO:0000259" key="1">
    <source>
        <dbReference type="SMART" id="SM00849"/>
    </source>
</evidence>
<dbReference type="SMART" id="SM00849">
    <property type="entry name" value="Lactamase_B"/>
    <property type="match status" value="1"/>
</dbReference>
<dbReference type="OrthoDB" id="9805728at2"/>
<evidence type="ECO:0000313" key="2">
    <source>
        <dbReference type="EMBL" id="AFL87144.1"/>
    </source>
</evidence>
<gene>
    <name evidence="2" type="ordered locus">Terro_0812</name>
</gene>
<dbReference type="InterPro" id="IPR036866">
    <property type="entry name" value="RibonucZ/Hydroxyglut_hydro"/>
</dbReference>
<evidence type="ECO:0000313" key="3">
    <source>
        <dbReference type="Proteomes" id="UP000006056"/>
    </source>
</evidence>
<keyword evidence="2" id="KW-0378">Hydrolase</keyword>
<dbReference type="InterPro" id="IPR001279">
    <property type="entry name" value="Metallo-B-lactamas"/>
</dbReference>
<dbReference type="GO" id="GO:0070290">
    <property type="term" value="F:N-acylphosphatidylethanolamine-specific phospholipase D activity"/>
    <property type="evidence" value="ECO:0007669"/>
    <property type="project" value="InterPro"/>
</dbReference>
<dbReference type="SUPFAM" id="SSF56281">
    <property type="entry name" value="Metallo-hydrolase/oxidoreductase"/>
    <property type="match status" value="1"/>
</dbReference>
<dbReference type="InterPro" id="IPR024884">
    <property type="entry name" value="NAPE-PLD"/>
</dbReference>
<accession>I3ZD26</accession>
<dbReference type="HOGENOM" id="CLU_020884_1_2_0"/>
<dbReference type="GO" id="GO:0005737">
    <property type="term" value="C:cytoplasm"/>
    <property type="evidence" value="ECO:0007669"/>
    <property type="project" value="TreeGrafter"/>
</dbReference>
<keyword evidence="3" id="KW-1185">Reference proteome</keyword>
<dbReference type="PIRSF" id="PIRSF038896">
    <property type="entry name" value="NAPE-PLD"/>
    <property type="match status" value="1"/>
</dbReference>
<sequence>MSNPSPHPPVLRKLRQLWSVVRESHRAPLVGKPNPPRLVDPEQLGITFIGHSSFLVQIAGRNLLVDPVFETRLVLLRRQRRPGILIDHLPPVDAVLLTHAHMDHLNLPSLRKIIRHATKLTGVAPQAIVPKGVADLVENLGFRSVTELEWWQTTALDADPADEPVSITMTPARHWGARMFKDTHRQFGGYVIAGAGHSVYHSGDTAYFGGFHEIGQRLQPQIALLPIGAYFPDSYRAVHTSPEEALQAFLDLGSATTMVPMHYNTFPLGREPMTEPPIRLVAAAKKAGIAGQVDVLGEGETMVVKQKDHSSQGRSIRSRSA</sequence>
<dbReference type="Gene3D" id="3.60.15.10">
    <property type="entry name" value="Ribonuclease Z/Hydroxyacylglutathione hydrolase-like"/>
    <property type="match status" value="1"/>
</dbReference>
<name>I3ZD26_TERRK</name>
<dbReference type="RefSeq" id="WP_014784713.1">
    <property type="nucleotide sequence ID" value="NC_018014.1"/>
</dbReference>
<dbReference type="Proteomes" id="UP000006056">
    <property type="component" value="Chromosome"/>
</dbReference>
<protein>
    <submittedName>
        <fullName evidence="2">Putative Zn-dependent hydrolase of beta-lactamase fold protein</fullName>
    </submittedName>
</protein>
<dbReference type="PANTHER" id="PTHR15032">
    <property type="entry name" value="N-ACYL-PHOSPHATIDYLETHANOLAMINE-HYDROLYZING PHOSPHOLIPASE D"/>
    <property type="match status" value="1"/>
</dbReference>
<dbReference type="PANTHER" id="PTHR15032:SF36">
    <property type="entry name" value="METALLO-BETA-LACTAMASE DOMAIN-CONTAINING PROTEIN"/>
    <property type="match status" value="1"/>
</dbReference>
<feature type="domain" description="Metallo-beta-lactamase" evidence="1">
    <location>
        <begin position="50"/>
        <end position="262"/>
    </location>
</feature>
<dbReference type="Pfam" id="PF12706">
    <property type="entry name" value="Lactamase_B_2"/>
    <property type="match status" value="1"/>
</dbReference>
<dbReference type="EMBL" id="CP003379">
    <property type="protein sequence ID" value="AFL87144.1"/>
    <property type="molecule type" value="Genomic_DNA"/>
</dbReference>
<dbReference type="GO" id="GO:0008270">
    <property type="term" value="F:zinc ion binding"/>
    <property type="evidence" value="ECO:0007669"/>
    <property type="project" value="InterPro"/>
</dbReference>
<dbReference type="AlphaFoldDB" id="I3ZD26"/>
<dbReference type="eggNOG" id="COG2220">
    <property type="taxonomic scope" value="Bacteria"/>
</dbReference>
<proteinExistence type="predicted"/>
<dbReference type="KEGG" id="trs:Terro_0812"/>